<dbReference type="STRING" id="1121416.SAMN02745220_00188"/>
<dbReference type="InterPro" id="IPR013324">
    <property type="entry name" value="RNA_pol_sigma_r3/r4-like"/>
</dbReference>
<evidence type="ECO:0000313" key="2">
    <source>
        <dbReference type="Proteomes" id="UP000184603"/>
    </source>
</evidence>
<dbReference type="OrthoDB" id="5431377at2"/>
<organism evidence="1 2">
    <name type="scientific">Desulfopila aestuarii DSM 18488</name>
    <dbReference type="NCBI Taxonomy" id="1121416"/>
    <lineage>
        <taxon>Bacteria</taxon>
        <taxon>Pseudomonadati</taxon>
        <taxon>Thermodesulfobacteriota</taxon>
        <taxon>Desulfobulbia</taxon>
        <taxon>Desulfobulbales</taxon>
        <taxon>Desulfocapsaceae</taxon>
        <taxon>Desulfopila</taxon>
    </lineage>
</organism>
<dbReference type="GO" id="GO:0003700">
    <property type="term" value="F:DNA-binding transcription factor activity"/>
    <property type="evidence" value="ECO:0007669"/>
    <property type="project" value="InterPro"/>
</dbReference>
<dbReference type="AlphaFoldDB" id="A0A1M7XVX7"/>
<dbReference type="SUPFAM" id="SSF88659">
    <property type="entry name" value="Sigma3 and sigma4 domains of RNA polymerase sigma factors"/>
    <property type="match status" value="1"/>
</dbReference>
<protein>
    <submittedName>
        <fullName evidence="1">RNA polymerase sigma factor, sigma-70 family</fullName>
    </submittedName>
</protein>
<dbReference type="Gene3D" id="1.10.10.10">
    <property type="entry name" value="Winged helix-like DNA-binding domain superfamily/Winged helix DNA-binding domain"/>
    <property type="match status" value="1"/>
</dbReference>
<dbReference type="Proteomes" id="UP000184603">
    <property type="component" value="Unassembled WGS sequence"/>
</dbReference>
<dbReference type="RefSeq" id="WP_073611558.1">
    <property type="nucleotide sequence ID" value="NZ_FRFE01000001.1"/>
</dbReference>
<dbReference type="EMBL" id="FRFE01000001">
    <property type="protein sequence ID" value="SHO42852.1"/>
    <property type="molecule type" value="Genomic_DNA"/>
</dbReference>
<sequence>MDLVKKKEETGSFGWKEKILANWELINRLARRRFGNSPLAEEAALRVLDQLMEKDADRLQSYTGKGEPAAFLAAVSWRLLEDFARSRFGRRRPPRWIRHLGGFWENLYTLLCLERVDIMEAIAMVSQRETAVFNAEVEEAAWAIRQQVRDCGAHQGLEVQFDEEETSAAKSSGGAGAQVEFLEMKEKKELFAELFSALTALSEDRIEENAGRLSLLNIRLSTEERLLLRLCFCDDLPIARAGEMLGLNRHQVNGRLRRLLGRLRSELTAVGLDRELQELLR</sequence>
<evidence type="ECO:0000313" key="1">
    <source>
        <dbReference type="EMBL" id="SHO42852.1"/>
    </source>
</evidence>
<dbReference type="GO" id="GO:0006352">
    <property type="term" value="P:DNA-templated transcription initiation"/>
    <property type="evidence" value="ECO:0007669"/>
    <property type="project" value="InterPro"/>
</dbReference>
<keyword evidence="2" id="KW-1185">Reference proteome</keyword>
<proteinExistence type="predicted"/>
<dbReference type="InterPro" id="IPR036388">
    <property type="entry name" value="WH-like_DNA-bd_sf"/>
</dbReference>
<accession>A0A1M7XVX7</accession>
<name>A0A1M7XVX7_9BACT</name>
<gene>
    <name evidence="1" type="ORF">SAMN02745220_00188</name>
</gene>
<reference evidence="1 2" key="1">
    <citation type="submission" date="2016-12" db="EMBL/GenBank/DDBJ databases">
        <authorList>
            <person name="Song W.-J."/>
            <person name="Kurnit D.M."/>
        </authorList>
    </citation>
    <scope>NUCLEOTIDE SEQUENCE [LARGE SCALE GENOMIC DNA]</scope>
    <source>
        <strain evidence="1 2">DSM 18488</strain>
    </source>
</reference>